<dbReference type="CDD" id="cd01670">
    <property type="entry name" value="Death"/>
    <property type="match status" value="1"/>
</dbReference>
<protein>
    <recommendedName>
        <fullName evidence="3">Death domain-containing protein</fullName>
    </recommendedName>
</protein>
<dbReference type="AlphaFoldDB" id="A0A1X7U5C4"/>
<evidence type="ECO:0000256" key="1">
    <source>
        <dbReference type="SAM" id="MobiDB-lite"/>
    </source>
</evidence>
<accession>A0A1X7U5C4</accession>
<feature type="compositionally biased region" description="Low complexity" evidence="1">
    <location>
        <begin position="163"/>
        <end position="172"/>
    </location>
</feature>
<dbReference type="InParanoid" id="A0A1X7U5C4"/>
<reference evidence="2" key="1">
    <citation type="submission" date="2017-05" db="UniProtKB">
        <authorList>
            <consortium name="EnsemblMetazoa"/>
        </authorList>
    </citation>
    <scope>IDENTIFICATION</scope>
</reference>
<name>A0A1X7U5C4_AMPQE</name>
<feature type="region of interest" description="Disordered" evidence="1">
    <location>
        <begin position="152"/>
        <end position="172"/>
    </location>
</feature>
<evidence type="ECO:0000313" key="2">
    <source>
        <dbReference type="EnsemblMetazoa" id="Aqu2.1.22666_001"/>
    </source>
</evidence>
<dbReference type="Gene3D" id="1.10.533.10">
    <property type="entry name" value="Death Domain, Fas"/>
    <property type="match status" value="1"/>
</dbReference>
<feature type="region of interest" description="Disordered" evidence="1">
    <location>
        <begin position="270"/>
        <end position="294"/>
    </location>
</feature>
<evidence type="ECO:0008006" key="3">
    <source>
        <dbReference type="Google" id="ProtNLM"/>
    </source>
</evidence>
<sequence length="312" mass="35617">MHLLNQKELKIELPSSSRPDFYFKFRDAMSIQITIEDITHSLHLINRYTHIEIAFAQFSGPLEHCSKIREVVMQAVDKVTNDLHMEYNHVNAFACSNDLEKKCYCLVVNKDEFKVKCTDCPMAAPITDDNSYKCWFKSSTTVPQNTNLVVSPLKNQEEKTDKTSSSSEKTQVSQSTLTIENLNEVLNYLKKNGNISWHSLGLELGSYNRTLNDIESNNPGAEDRISQCISKWFQRVDDVDKYGGANWITLCNAIEKIDPAVANDIRRRHRVLPSQPTEQSNAEPDPQKYAEPNMQITGTQLSIEANTLYSRF</sequence>
<proteinExistence type="predicted"/>
<dbReference type="InterPro" id="IPR011029">
    <property type="entry name" value="DEATH-like_dom_sf"/>
</dbReference>
<dbReference type="EnsemblMetazoa" id="Aqu2.1.22666_001">
    <property type="protein sequence ID" value="Aqu2.1.22666_001"/>
    <property type="gene ID" value="Aqu2.1.22666"/>
</dbReference>
<organism evidence="2">
    <name type="scientific">Amphimedon queenslandica</name>
    <name type="common">Sponge</name>
    <dbReference type="NCBI Taxonomy" id="400682"/>
    <lineage>
        <taxon>Eukaryota</taxon>
        <taxon>Metazoa</taxon>
        <taxon>Porifera</taxon>
        <taxon>Demospongiae</taxon>
        <taxon>Heteroscleromorpha</taxon>
        <taxon>Haplosclerida</taxon>
        <taxon>Niphatidae</taxon>
        <taxon>Amphimedon</taxon>
    </lineage>
</organism>